<evidence type="ECO:0000256" key="3">
    <source>
        <dbReference type="ARBA" id="ARBA00022898"/>
    </source>
</evidence>
<organism evidence="5">
    <name type="scientific">hydrothermal vent metagenome</name>
    <dbReference type="NCBI Taxonomy" id="652676"/>
    <lineage>
        <taxon>unclassified sequences</taxon>
        <taxon>metagenomes</taxon>
        <taxon>ecological metagenomes</taxon>
    </lineage>
</organism>
<name>A0A3B0S9Q2_9ZZZZ</name>
<dbReference type="InterPro" id="IPR015424">
    <property type="entry name" value="PyrdxlP-dep_Trfase"/>
</dbReference>
<dbReference type="InterPro" id="IPR001917">
    <property type="entry name" value="Aminotrans_II_pyridoxalP_BS"/>
</dbReference>
<dbReference type="Gene3D" id="3.90.1150.10">
    <property type="entry name" value="Aspartate Aminotransferase, domain 1"/>
    <property type="match status" value="1"/>
</dbReference>
<keyword evidence="2 5" id="KW-0808">Transferase</keyword>
<dbReference type="Pfam" id="PF00155">
    <property type="entry name" value="Aminotran_1_2"/>
    <property type="match status" value="1"/>
</dbReference>
<dbReference type="CDD" id="cd06454">
    <property type="entry name" value="KBL_like"/>
    <property type="match status" value="1"/>
</dbReference>
<dbReference type="InterPro" id="IPR015421">
    <property type="entry name" value="PyrdxlP-dep_Trfase_major"/>
</dbReference>
<feature type="domain" description="Aminotransferase class I/classII large" evidence="4">
    <location>
        <begin position="51"/>
        <end position="389"/>
    </location>
</feature>
<accession>A0A3B0S9Q2</accession>
<dbReference type="GO" id="GO:0004758">
    <property type="term" value="F:serine C-palmitoyltransferase activity"/>
    <property type="evidence" value="ECO:0007669"/>
    <property type="project" value="UniProtKB-EC"/>
</dbReference>
<dbReference type="Gene3D" id="3.40.640.10">
    <property type="entry name" value="Type I PLP-dependent aspartate aminotransferase-like (Major domain)"/>
    <property type="match status" value="1"/>
</dbReference>
<dbReference type="EC" id="2.3.1.50" evidence="5"/>
<dbReference type="EMBL" id="UOED01000080">
    <property type="protein sequence ID" value="VAV93053.1"/>
    <property type="molecule type" value="Genomic_DNA"/>
</dbReference>
<dbReference type="PANTHER" id="PTHR13693:SF3">
    <property type="entry name" value="LD36009P"/>
    <property type="match status" value="1"/>
</dbReference>
<dbReference type="AlphaFoldDB" id="A0A3B0S9Q2"/>
<dbReference type="InterPro" id="IPR004839">
    <property type="entry name" value="Aminotransferase_I/II_large"/>
</dbReference>
<evidence type="ECO:0000256" key="2">
    <source>
        <dbReference type="ARBA" id="ARBA00022679"/>
    </source>
</evidence>
<dbReference type="NCBIfam" id="NF047599">
    <property type="entry name" value="SerpalmtaseBetaP"/>
    <property type="match status" value="1"/>
</dbReference>
<comment type="cofactor">
    <cofactor evidence="1">
        <name>pyridoxal 5'-phosphate</name>
        <dbReference type="ChEBI" id="CHEBI:597326"/>
    </cofactor>
</comment>
<protein>
    <submittedName>
        <fullName evidence="5">Serine palmitoyltransferase</fullName>
        <ecNumber evidence="5">2.3.1.50</ecNumber>
    </submittedName>
</protein>
<dbReference type="GO" id="GO:0030170">
    <property type="term" value="F:pyridoxal phosphate binding"/>
    <property type="evidence" value="ECO:0007669"/>
    <property type="project" value="InterPro"/>
</dbReference>
<dbReference type="PROSITE" id="PS00599">
    <property type="entry name" value="AA_TRANSFER_CLASS_2"/>
    <property type="match status" value="1"/>
</dbReference>
<evidence type="ECO:0000256" key="1">
    <source>
        <dbReference type="ARBA" id="ARBA00001933"/>
    </source>
</evidence>
<gene>
    <name evidence="5" type="ORF">MNBD_ALPHA02-1233</name>
</gene>
<dbReference type="InterPro" id="IPR050087">
    <property type="entry name" value="AON_synthase_class-II"/>
</dbReference>
<sequence>MTLDLFEKFDPILNDYNSLPDGAGNPFTVSMEKVLSPTTAVINGYETILAGTNNYMGMTFNKECMAAAQEALADFGTGTTGSRVLNGTYNSHKQLEETLKEFYDCRHAIVFSTGYQANLGVISTLAGPKDYVVIDADSHASIYDGCAMGNATVVRFKHNDPDNLDKRLSRIRRSDPEAGILVVLEGVYSMLGDQAPLKELTKISKNHNAHVLVDEAHSIGVFGETGRGVAQEQDVEDMVDFIIGTFSKSVGTIGGYCVSNHPKFEALRLVCRPYIFTASLPPSVVASAIKALELIANTNLRSKLLDNSVKLNKGLSSAGFNMGTAGESPIAAIIVDEQDTAIAFWGEMIKEGVYVNLALPPATPNGMNLMRCSLSAAHSFAQIDFMLEKFILVGKRLGILQNASQQAIA</sequence>
<dbReference type="PANTHER" id="PTHR13693">
    <property type="entry name" value="CLASS II AMINOTRANSFERASE/8-AMINO-7-OXONONANOATE SYNTHASE"/>
    <property type="match status" value="1"/>
</dbReference>
<keyword evidence="3" id="KW-0663">Pyridoxal phosphate</keyword>
<evidence type="ECO:0000259" key="4">
    <source>
        <dbReference type="Pfam" id="PF00155"/>
    </source>
</evidence>
<proteinExistence type="predicted"/>
<dbReference type="SUPFAM" id="SSF53383">
    <property type="entry name" value="PLP-dependent transferases"/>
    <property type="match status" value="1"/>
</dbReference>
<reference evidence="5" key="1">
    <citation type="submission" date="2018-06" db="EMBL/GenBank/DDBJ databases">
        <authorList>
            <person name="Zhirakovskaya E."/>
        </authorList>
    </citation>
    <scope>NUCLEOTIDE SEQUENCE</scope>
</reference>
<evidence type="ECO:0000313" key="5">
    <source>
        <dbReference type="EMBL" id="VAV93053.1"/>
    </source>
</evidence>
<keyword evidence="5" id="KW-0012">Acyltransferase</keyword>
<dbReference type="InterPro" id="IPR015422">
    <property type="entry name" value="PyrdxlP-dep_Trfase_small"/>
</dbReference>